<evidence type="ECO:0000313" key="11">
    <source>
        <dbReference type="EMBL" id="SIT30211.1"/>
    </source>
</evidence>
<evidence type="ECO:0000256" key="7">
    <source>
        <dbReference type="ARBA" id="ARBA00023237"/>
    </source>
</evidence>
<dbReference type="SUPFAM" id="SSF56935">
    <property type="entry name" value="Porins"/>
    <property type="match status" value="1"/>
</dbReference>
<dbReference type="PANTHER" id="PTHR30069">
    <property type="entry name" value="TONB-DEPENDENT OUTER MEMBRANE RECEPTOR"/>
    <property type="match status" value="1"/>
</dbReference>
<dbReference type="KEGG" id="fln:FLA_3509"/>
<dbReference type="EMBL" id="FTOR01000009">
    <property type="protein sequence ID" value="SIT30211.1"/>
    <property type="molecule type" value="Genomic_DNA"/>
</dbReference>
<organism evidence="11 12">
    <name type="scientific">Filimonas lacunae</name>
    <dbReference type="NCBI Taxonomy" id="477680"/>
    <lineage>
        <taxon>Bacteria</taxon>
        <taxon>Pseudomonadati</taxon>
        <taxon>Bacteroidota</taxon>
        <taxon>Chitinophagia</taxon>
        <taxon>Chitinophagales</taxon>
        <taxon>Chitinophagaceae</taxon>
        <taxon>Filimonas</taxon>
    </lineage>
</organism>
<dbReference type="SUPFAM" id="SSF49464">
    <property type="entry name" value="Carboxypeptidase regulatory domain-like"/>
    <property type="match status" value="1"/>
</dbReference>
<evidence type="ECO:0000256" key="3">
    <source>
        <dbReference type="ARBA" id="ARBA00022452"/>
    </source>
</evidence>
<proteinExistence type="inferred from homology"/>
<accession>A0A173MIM3</accession>
<evidence type="ECO:0000259" key="10">
    <source>
        <dbReference type="Pfam" id="PF07715"/>
    </source>
</evidence>
<evidence type="ECO:0000256" key="5">
    <source>
        <dbReference type="ARBA" id="ARBA00022729"/>
    </source>
</evidence>
<evidence type="ECO:0000313" key="12">
    <source>
        <dbReference type="Proteomes" id="UP000186917"/>
    </source>
</evidence>
<dbReference type="Gene3D" id="2.40.170.20">
    <property type="entry name" value="TonB-dependent receptor, beta-barrel domain"/>
    <property type="match status" value="1"/>
</dbReference>
<dbReference type="GO" id="GO:0044718">
    <property type="term" value="P:siderophore transmembrane transport"/>
    <property type="evidence" value="ECO:0007669"/>
    <property type="project" value="TreeGrafter"/>
</dbReference>
<evidence type="ECO:0000256" key="8">
    <source>
        <dbReference type="PROSITE-ProRule" id="PRU01360"/>
    </source>
</evidence>
<evidence type="ECO:0000256" key="6">
    <source>
        <dbReference type="ARBA" id="ARBA00023136"/>
    </source>
</evidence>
<dbReference type="InterPro" id="IPR023996">
    <property type="entry name" value="TonB-dep_OMP_SusC/RagA"/>
</dbReference>
<dbReference type="InterPro" id="IPR036942">
    <property type="entry name" value="Beta-barrel_TonB_sf"/>
</dbReference>
<keyword evidence="6 8" id="KW-0472">Membrane</keyword>
<name>A0A173MIM3_9BACT</name>
<dbReference type="RefSeq" id="WP_076381480.1">
    <property type="nucleotide sequence ID" value="NZ_AP017422.1"/>
</dbReference>
<keyword evidence="2 8" id="KW-0813">Transport</keyword>
<gene>
    <name evidence="11" type="ORF">SAMN05421788_109162</name>
</gene>
<comment type="subcellular location">
    <subcellularLocation>
        <location evidence="1 8">Cell outer membrane</location>
        <topology evidence="1 8">Multi-pass membrane protein</topology>
    </subcellularLocation>
</comment>
<dbReference type="PANTHER" id="PTHR30069:SF29">
    <property type="entry name" value="HEMOGLOBIN AND HEMOGLOBIN-HAPTOGLOBIN-BINDING PROTEIN 1-RELATED"/>
    <property type="match status" value="1"/>
</dbReference>
<dbReference type="STRING" id="477680.SAMN05421788_109162"/>
<keyword evidence="3 8" id="KW-1134">Transmembrane beta strand</keyword>
<evidence type="ECO:0000256" key="2">
    <source>
        <dbReference type="ARBA" id="ARBA00022448"/>
    </source>
</evidence>
<keyword evidence="7 8" id="KW-0998">Cell outer membrane</keyword>
<feature type="domain" description="TonB-dependent receptor plug" evidence="10">
    <location>
        <begin position="115"/>
        <end position="223"/>
    </location>
</feature>
<dbReference type="Pfam" id="PF07715">
    <property type="entry name" value="Plug"/>
    <property type="match status" value="1"/>
</dbReference>
<feature type="signal peptide" evidence="9">
    <location>
        <begin position="1"/>
        <end position="21"/>
    </location>
</feature>
<protein>
    <submittedName>
        <fullName evidence="11">TonB-linked outer membrane protein, SusC/RagA family</fullName>
    </submittedName>
</protein>
<dbReference type="NCBIfam" id="TIGR04056">
    <property type="entry name" value="OMP_RagA_SusC"/>
    <property type="match status" value="1"/>
</dbReference>
<dbReference type="Pfam" id="PF13715">
    <property type="entry name" value="CarbopepD_reg_2"/>
    <property type="match status" value="1"/>
</dbReference>
<keyword evidence="4 8" id="KW-0812">Transmembrane</keyword>
<keyword evidence="5 9" id="KW-0732">Signal</keyword>
<evidence type="ECO:0000256" key="4">
    <source>
        <dbReference type="ARBA" id="ARBA00022692"/>
    </source>
</evidence>
<keyword evidence="12" id="KW-1185">Reference proteome</keyword>
<dbReference type="Gene3D" id="2.60.40.1120">
    <property type="entry name" value="Carboxypeptidase-like, regulatory domain"/>
    <property type="match status" value="1"/>
</dbReference>
<reference evidence="12" key="1">
    <citation type="submission" date="2017-01" db="EMBL/GenBank/DDBJ databases">
        <authorList>
            <person name="Varghese N."/>
            <person name="Submissions S."/>
        </authorList>
    </citation>
    <scope>NUCLEOTIDE SEQUENCE [LARGE SCALE GENOMIC DNA]</scope>
    <source>
        <strain evidence="12">DSM 21054</strain>
    </source>
</reference>
<dbReference type="InterPro" id="IPR008969">
    <property type="entry name" value="CarboxyPept-like_regulatory"/>
</dbReference>
<dbReference type="InterPro" id="IPR037066">
    <property type="entry name" value="Plug_dom_sf"/>
</dbReference>
<evidence type="ECO:0000256" key="9">
    <source>
        <dbReference type="SAM" id="SignalP"/>
    </source>
</evidence>
<dbReference type="PROSITE" id="PS52016">
    <property type="entry name" value="TONB_DEPENDENT_REC_3"/>
    <property type="match status" value="1"/>
</dbReference>
<evidence type="ECO:0000256" key="1">
    <source>
        <dbReference type="ARBA" id="ARBA00004571"/>
    </source>
</evidence>
<sequence>MRTRFISCLVALFGLYLYALAQNTIKVTGTVTDDKGAAIPAASIQIKGVKGGTATGNDGSFSISAKPGATIIISAVGFENKQVSATASLGSISLVSDTKTLGEIVVTGIGVATSKKKLGISVETVSSDKLPQIPTNSLDQALVGKIAGAQISSTTGTPGAPASILLRGINTIQNGTKPLILLDGIQVNSTDLNTLDASAIDRVEVVQGAGAATIYGAQGANGVIQLFSKKGKKGILTIDVNNSVSFDAYINKGKVHKATKHSFKTDASGNVIDNAGNIVELDENGVYQGVTWAYAAGSYAHAMANPLNVYNKSYDHNLKYYDHFKQLFANANSINNNVIITGGGDKVDYSFGMSHSHQTSAITQNGFVDRTNLSSNIGIELFKGFKLRSITQLIYTRNTLHPGYGTGNSNIFNVMNVAPFVDLTKKLDDGNYPYAYYPDNAVTSVNGYNPFYDFQYTQSRDNKIDIVQNLQANYVVNKFLELDAKYGVNYTVQDINYIYKNQTGNINSNYESSWAGYYNGSDNTGEIDNFNYRDLFQNFLATAYIRTDFRKDFGWNVPITTSTQLTFDHRRTRSTEYITYGYSLPTYEKYNMGSTASQQVVSDLTTPFITYGYLINQKVDIGDYGGFSGGVRRDYSSAFGQGSKLFTFPRGDAYVRLSSFNFWQNGGIKNTISEFKLRGAYGKAGIQPQPFDRYVTLSTTNIGNGLAFYLPTAQKNPNLDVEVSTELELGTDVAIKGLAGRWLNQVNVSATYWKRKTDNAIYNVSAAPSTGANTVKDNAITLVSHGLQASLNVTAFESRNFTWNFTTNFNKQVSKVDAIKGGDIILTTSAGATSLVLTPGQNIGQIYGYKAIRSLDEKRLNGTSYLAKEDYGKYGFVDGMLVDTTTKAIQFTNDKFSLGNTTPKFNMSFINSFTYKNFLTFSFQFDWIYGAHLYNQTKEWMYRDGIHGDFDKPITINGQTQAYTAFYRSAYAAYFGDLNGAARNGTKDYYFEGSSFLRLRNIALGFDLAQVFPIKTFRKLQLVLSGRNLLTVTKYSGFDPEINSSSSTNSAWDRGIDHNSMPNVRSYQVALNIGF</sequence>
<dbReference type="InterPro" id="IPR039426">
    <property type="entry name" value="TonB-dep_rcpt-like"/>
</dbReference>
<dbReference type="Proteomes" id="UP000186917">
    <property type="component" value="Unassembled WGS sequence"/>
</dbReference>
<dbReference type="Gene3D" id="2.170.130.10">
    <property type="entry name" value="TonB-dependent receptor, plug domain"/>
    <property type="match status" value="1"/>
</dbReference>
<dbReference type="InterPro" id="IPR012910">
    <property type="entry name" value="Plug_dom"/>
</dbReference>
<dbReference type="OrthoDB" id="9768177at2"/>
<feature type="chain" id="PRO_5030023016" evidence="9">
    <location>
        <begin position="22"/>
        <end position="1075"/>
    </location>
</feature>
<dbReference type="GO" id="GO:0015344">
    <property type="term" value="F:siderophore uptake transmembrane transporter activity"/>
    <property type="evidence" value="ECO:0007669"/>
    <property type="project" value="TreeGrafter"/>
</dbReference>
<comment type="similarity">
    <text evidence="8">Belongs to the TonB-dependent receptor family.</text>
</comment>
<dbReference type="AlphaFoldDB" id="A0A173MIM3"/>
<dbReference type="GO" id="GO:0009279">
    <property type="term" value="C:cell outer membrane"/>
    <property type="evidence" value="ECO:0007669"/>
    <property type="project" value="UniProtKB-SubCell"/>
</dbReference>